<evidence type="ECO:0000256" key="1">
    <source>
        <dbReference type="SAM" id="MobiDB-lite"/>
    </source>
</evidence>
<dbReference type="InterPro" id="IPR016181">
    <property type="entry name" value="Acyl_CoA_acyltransferase"/>
</dbReference>
<dbReference type="Proteomes" id="UP000198620">
    <property type="component" value="Unassembled WGS sequence"/>
</dbReference>
<gene>
    <name evidence="3" type="ORF">SAMN05216387_10986</name>
</gene>
<feature type="domain" description="N-acyl amino acid synthase FeeM catalytic core" evidence="2">
    <location>
        <begin position="72"/>
        <end position="220"/>
    </location>
</feature>
<dbReference type="Pfam" id="PF21926">
    <property type="entry name" value="FeeM"/>
    <property type="match status" value="1"/>
</dbReference>
<keyword evidence="4" id="KW-1185">Reference proteome</keyword>
<sequence>MLSHSNESLNFDKAHSSSSGKIGNFSTLYELPMPGELPTKKVSESISGEQYILKRGDYNIYLADSSQIRNKAVALVKRMYSWRGYDTESAAVSLHNQLTFVATRAQYIVGTVTLGLDSKGYLLADELYGREINAFREKGRKVCELSKFAIDPEHSSREIIASLFHLAYIYGRIIHNATDLFGEVNPRHARSHERMFGFRQISEMRTCPRVGAPAVLLHLELDYVGDQIASLAGSRKPGERSIYPYCSAHQKGWLANNSQNIN</sequence>
<dbReference type="AlphaFoldDB" id="A0A1H7PNK9"/>
<evidence type="ECO:0000313" key="3">
    <source>
        <dbReference type="EMBL" id="SEL37186.1"/>
    </source>
</evidence>
<dbReference type="SUPFAM" id="SSF55729">
    <property type="entry name" value="Acyl-CoA N-acyltransferases (Nat)"/>
    <property type="match status" value="1"/>
</dbReference>
<reference evidence="3 4" key="1">
    <citation type="submission" date="2016-10" db="EMBL/GenBank/DDBJ databases">
        <authorList>
            <person name="de Groot N.N."/>
        </authorList>
    </citation>
    <scope>NUCLEOTIDE SEQUENCE [LARGE SCALE GENOMIC DNA]</scope>
    <source>
        <strain evidence="3 4">Nv1</strain>
    </source>
</reference>
<dbReference type="STRING" id="1233.SAMN05216387_10986"/>
<accession>A0A1H7PNK9</accession>
<proteinExistence type="predicted"/>
<protein>
    <recommendedName>
        <fullName evidence="2">N-acyl amino acid synthase FeeM catalytic core domain-containing protein</fullName>
    </recommendedName>
</protein>
<name>A0A1H7PNK9_9PROT</name>
<organism evidence="3 4">
    <name type="scientific">Nitrosovibrio tenuis</name>
    <dbReference type="NCBI Taxonomy" id="1233"/>
    <lineage>
        <taxon>Bacteria</taxon>
        <taxon>Pseudomonadati</taxon>
        <taxon>Pseudomonadota</taxon>
        <taxon>Betaproteobacteria</taxon>
        <taxon>Nitrosomonadales</taxon>
        <taxon>Nitrosomonadaceae</taxon>
        <taxon>Nitrosovibrio</taxon>
    </lineage>
</organism>
<dbReference type="InterPro" id="IPR054597">
    <property type="entry name" value="FeeM_cat"/>
</dbReference>
<feature type="region of interest" description="Disordered" evidence="1">
    <location>
        <begin position="1"/>
        <end position="20"/>
    </location>
</feature>
<evidence type="ECO:0000313" key="4">
    <source>
        <dbReference type="Proteomes" id="UP000198620"/>
    </source>
</evidence>
<dbReference type="EMBL" id="FOBH01000009">
    <property type="protein sequence ID" value="SEL37186.1"/>
    <property type="molecule type" value="Genomic_DNA"/>
</dbReference>
<evidence type="ECO:0000259" key="2">
    <source>
        <dbReference type="Pfam" id="PF21926"/>
    </source>
</evidence>
<dbReference type="Gene3D" id="3.40.630.30">
    <property type="match status" value="1"/>
</dbReference>